<dbReference type="RefSeq" id="WP_074954019.1">
    <property type="nucleotide sequence ID" value="NZ_BJXR01000017.1"/>
</dbReference>
<evidence type="ECO:0000313" key="3">
    <source>
        <dbReference type="EMBL" id="GEN06819.1"/>
    </source>
</evidence>
<dbReference type="Pfam" id="PF12973">
    <property type="entry name" value="Cupin_7"/>
    <property type="match status" value="1"/>
</dbReference>
<accession>A0A511SY67</accession>
<dbReference type="Proteomes" id="UP000321514">
    <property type="component" value="Unassembled WGS sequence"/>
</dbReference>
<reference evidence="4 5" key="1">
    <citation type="submission" date="2016-10" db="EMBL/GenBank/DDBJ databases">
        <authorList>
            <person name="Varghese N."/>
            <person name="Submissions S."/>
        </authorList>
    </citation>
    <scope>NUCLEOTIDE SEQUENCE [LARGE SCALE GENOMIC DNA]</scope>
    <source>
        <strain evidence="4 5">DSM 16525</strain>
    </source>
</reference>
<dbReference type="InterPro" id="IPR027383">
    <property type="entry name" value="Znf_put"/>
</dbReference>
<dbReference type="OrthoDB" id="2988517at2"/>
<protein>
    <submittedName>
        <fullName evidence="4">Anti-ECFsigma factor, ChrR</fullName>
    </submittedName>
</protein>
<dbReference type="Gene3D" id="1.10.10.1320">
    <property type="entry name" value="Anti-sigma factor, zinc-finger domain"/>
    <property type="match status" value="1"/>
</dbReference>
<organism evidence="3 6">
    <name type="scientific">Myxococcus fulvus</name>
    <dbReference type="NCBI Taxonomy" id="33"/>
    <lineage>
        <taxon>Bacteria</taxon>
        <taxon>Pseudomonadati</taxon>
        <taxon>Myxococcota</taxon>
        <taxon>Myxococcia</taxon>
        <taxon>Myxococcales</taxon>
        <taxon>Cystobacterineae</taxon>
        <taxon>Myxococcaceae</taxon>
        <taxon>Myxococcus</taxon>
    </lineage>
</organism>
<dbReference type="EMBL" id="FOIB01000004">
    <property type="protein sequence ID" value="SEU04545.1"/>
    <property type="molecule type" value="Genomic_DNA"/>
</dbReference>
<dbReference type="STRING" id="1334629.MFUL124B02_39205"/>
<comment type="caution">
    <text evidence="3">The sequence shown here is derived from an EMBL/GenBank/DDBJ whole genome shotgun (WGS) entry which is preliminary data.</text>
</comment>
<dbReference type="InterPro" id="IPR025979">
    <property type="entry name" value="ChrR-like_cupin_dom"/>
</dbReference>
<dbReference type="SUPFAM" id="SSF51182">
    <property type="entry name" value="RmlC-like cupins"/>
    <property type="match status" value="1"/>
</dbReference>
<sequence length="212" mass="23023">MTEHLDDILAEWALGTLDSSSREALERHLAACERCRVEADRLASVRGGLLTLESPVEPPAGVLAALMARMEGPRRLERFAEKLATFFDVTRERASALLESLEDASLWMPGPVEGSELFPVETGPAREGMMAAVLRLNPGVRYPRHTHLGREWNLVLEGGLREDGGHEVWPGETLDKLEGSAHGFTALQGPACLCASLLEGATEFEEVLAPAS</sequence>
<dbReference type="InterPro" id="IPR041916">
    <property type="entry name" value="Anti_sigma_zinc_sf"/>
</dbReference>
<dbReference type="InterPro" id="IPR011051">
    <property type="entry name" value="RmlC_Cupin_sf"/>
</dbReference>
<dbReference type="EMBL" id="BJXR01000017">
    <property type="protein sequence ID" value="GEN06819.1"/>
    <property type="molecule type" value="Genomic_DNA"/>
</dbReference>
<proteinExistence type="predicted"/>
<evidence type="ECO:0000259" key="1">
    <source>
        <dbReference type="Pfam" id="PF12973"/>
    </source>
</evidence>
<dbReference type="Gene3D" id="2.60.120.10">
    <property type="entry name" value="Jelly Rolls"/>
    <property type="match status" value="1"/>
</dbReference>
<dbReference type="AlphaFoldDB" id="A0A511SY67"/>
<dbReference type="Proteomes" id="UP000183760">
    <property type="component" value="Unassembled WGS sequence"/>
</dbReference>
<feature type="domain" description="Putative zinc-finger" evidence="2">
    <location>
        <begin position="7"/>
        <end position="36"/>
    </location>
</feature>
<evidence type="ECO:0000313" key="5">
    <source>
        <dbReference type="Proteomes" id="UP000183760"/>
    </source>
</evidence>
<feature type="domain" description="ChrR-like cupin" evidence="1">
    <location>
        <begin position="104"/>
        <end position="182"/>
    </location>
</feature>
<evidence type="ECO:0000313" key="6">
    <source>
        <dbReference type="Proteomes" id="UP000321514"/>
    </source>
</evidence>
<reference evidence="3 6" key="2">
    <citation type="submission" date="2019-07" db="EMBL/GenBank/DDBJ databases">
        <title>Whole genome shotgun sequence of Myxococcus fulvus NBRC 100333.</title>
        <authorList>
            <person name="Hosoyama A."/>
            <person name="Uohara A."/>
            <person name="Ohji S."/>
            <person name="Ichikawa N."/>
        </authorList>
    </citation>
    <scope>NUCLEOTIDE SEQUENCE [LARGE SCALE GENOMIC DNA]</scope>
    <source>
        <strain evidence="3 6">NBRC 100333</strain>
    </source>
</reference>
<evidence type="ECO:0000259" key="2">
    <source>
        <dbReference type="Pfam" id="PF13490"/>
    </source>
</evidence>
<dbReference type="InterPro" id="IPR014710">
    <property type="entry name" value="RmlC-like_jellyroll"/>
</dbReference>
<name>A0A511SY67_MYXFU</name>
<gene>
    <name evidence="3" type="ORF">MFU01_18560</name>
    <name evidence="4" type="ORF">SAMN05443572_104554</name>
</gene>
<keyword evidence="5" id="KW-1185">Reference proteome</keyword>
<dbReference type="Pfam" id="PF13490">
    <property type="entry name" value="zf-HC2"/>
    <property type="match status" value="1"/>
</dbReference>
<evidence type="ECO:0000313" key="4">
    <source>
        <dbReference type="EMBL" id="SEU04545.1"/>
    </source>
</evidence>